<evidence type="ECO:0000313" key="1">
    <source>
        <dbReference type="EMBL" id="JAH89420.1"/>
    </source>
</evidence>
<dbReference type="AlphaFoldDB" id="A0A0E9WIM5"/>
<dbReference type="EMBL" id="GBXM01019157">
    <property type="protein sequence ID" value="JAH89420.1"/>
    <property type="molecule type" value="Transcribed_RNA"/>
</dbReference>
<reference evidence="1" key="1">
    <citation type="submission" date="2014-11" db="EMBL/GenBank/DDBJ databases">
        <authorList>
            <person name="Amaro Gonzalez C."/>
        </authorList>
    </citation>
    <scope>NUCLEOTIDE SEQUENCE</scope>
</reference>
<name>A0A0E9WIM5_ANGAN</name>
<accession>A0A0E9WIM5</accession>
<protein>
    <submittedName>
        <fullName evidence="1">Uncharacterized protein</fullName>
    </submittedName>
</protein>
<sequence>MTLNIKLQDTRMNTHTHTHPGPPAYPVYSVRLIRKKKNN</sequence>
<reference evidence="1" key="2">
    <citation type="journal article" date="2015" name="Fish Shellfish Immunol.">
        <title>Early steps in the European eel (Anguilla anguilla)-Vibrio vulnificus interaction in the gills: Role of the RtxA13 toxin.</title>
        <authorList>
            <person name="Callol A."/>
            <person name="Pajuelo D."/>
            <person name="Ebbesson L."/>
            <person name="Teles M."/>
            <person name="MacKenzie S."/>
            <person name="Amaro C."/>
        </authorList>
    </citation>
    <scope>NUCLEOTIDE SEQUENCE</scope>
</reference>
<organism evidence="1">
    <name type="scientific">Anguilla anguilla</name>
    <name type="common">European freshwater eel</name>
    <name type="synonym">Muraena anguilla</name>
    <dbReference type="NCBI Taxonomy" id="7936"/>
    <lineage>
        <taxon>Eukaryota</taxon>
        <taxon>Metazoa</taxon>
        <taxon>Chordata</taxon>
        <taxon>Craniata</taxon>
        <taxon>Vertebrata</taxon>
        <taxon>Euteleostomi</taxon>
        <taxon>Actinopterygii</taxon>
        <taxon>Neopterygii</taxon>
        <taxon>Teleostei</taxon>
        <taxon>Anguilliformes</taxon>
        <taxon>Anguillidae</taxon>
        <taxon>Anguilla</taxon>
    </lineage>
</organism>
<proteinExistence type="predicted"/>